<dbReference type="PANTHER" id="PTHR11012">
    <property type="entry name" value="PROTEIN KINASE-LIKE DOMAIN-CONTAINING"/>
    <property type="match status" value="1"/>
</dbReference>
<accession>A0A0A9YZ95</accession>
<proteinExistence type="predicted"/>
<dbReference type="AlphaFoldDB" id="A0A0A9YZ95"/>
<organism evidence="4">
    <name type="scientific">Lygus hesperus</name>
    <name type="common">Western plant bug</name>
    <dbReference type="NCBI Taxonomy" id="30085"/>
    <lineage>
        <taxon>Eukaryota</taxon>
        <taxon>Metazoa</taxon>
        <taxon>Ecdysozoa</taxon>
        <taxon>Arthropoda</taxon>
        <taxon>Hexapoda</taxon>
        <taxon>Insecta</taxon>
        <taxon>Pterygota</taxon>
        <taxon>Neoptera</taxon>
        <taxon>Paraneoptera</taxon>
        <taxon>Hemiptera</taxon>
        <taxon>Heteroptera</taxon>
        <taxon>Panheteroptera</taxon>
        <taxon>Cimicomorpha</taxon>
        <taxon>Miridae</taxon>
        <taxon>Mirini</taxon>
        <taxon>Lygus</taxon>
    </lineage>
</organism>
<dbReference type="GO" id="GO:0004180">
    <property type="term" value="F:carboxypeptidase activity"/>
    <property type="evidence" value="ECO:0007669"/>
    <property type="project" value="UniProtKB-KW"/>
</dbReference>
<evidence type="ECO:0000256" key="2">
    <source>
        <dbReference type="SAM" id="SignalP"/>
    </source>
</evidence>
<keyword evidence="4" id="KW-0121">Carboxypeptidase</keyword>
<dbReference type="EMBL" id="GBHO01008713">
    <property type="protein sequence ID" value="JAG34891.1"/>
    <property type="molecule type" value="Transcribed_RNA"/>
</dbReference>
<evidence type="ECO:0000313" key="5">
    <source>
        <dbReference type="EMBL" id="JAG34891.1"/>
    </source>
</evidence>
<keyword evidence="2" id="KW-0732">Signal</keyword>
<sequence length="468" mass="52991">MLKLSFCVLVVTSKLFIGLESFKVDSEFLDRVLEVYNSEQPCSRQIQVVTDVAVVKESEDDYDVSKLTLHGEMKNGEKRNITLRALEVAPDGFRRTLLLESGVFEKSYLVYTQVVPRMKDLMKAAGDTSEPLFLDLMDAKNGSYVVFKIPEFGWSSASSENMIPTLPDLALALRSLAKWHAMGAVLLEKGQIPKQQFSERLPMTLANKYASAVLNDFADVVRDTWGRQWTRLAQQMKETVPKVDQIFRIIFNRTNEQDAFNVFNYGDFLGHDMWFNYGITDAYRTDHPIAIKFQYFETTHINTPATDVHHVIFSTPSTRIALKHKDDLIENVYYPALIGYLSKFGYGGNKLTLKRLKDELRQSELYAVITSMTLILDVFENTPIDFAMLEETWKTGKVSTNTTGKVSSNVTGKVSSSMSGMLHRGFTDAMKPVMEYARDRNVFGGRDNDEDNNRSGSESDSDSDSDSD</sequence>
<dbReference type="Pfam" id="PF02958">
    <property type="entry name" value="EcKL"/>
    <property type="match status" value="1"/>
</dbReference>
<feature type="domain" description="CHK kinase-like" evidence="3">
    <location>
        <begin position="134"/>
        <end position="343"/>
    </location>
</feature>
<evidence type="ECO:0000259" key="3">
    <source>
        <dbReference type="SMART" id="SM00587"/>
    </source>
</evidence>
<keyword evidence="4" id="KW-0378">Hydrolase</keyword>
<feature type="compositionally biased region" description="Acidic residues" evidence="1">
    <location>
        <begin position="459"/>
        <end position="468"/>
    </location>
</feature>
<protein>
    <submittedName>
        <fullName evidence="4">Putative carboxypeptidase PMAA_093910</fullName>
    </submittedName>
</protein>
<dbReference type="InterPro" id="IPR004119">
    <property type="entry name" value="EcKL"/>
</dbReference>
<feature type="chain" id="PRO_5007389950" evidence="2">
    <location>
        <begin position="22"/>
        <end position="468"/>
    </location>
</feature>
<dbReference type="InterPro" id="IPR015897">
    <property type="entry name" value="CHK_kinase-like"/>
</dbReference>
<feature type="signal peptide" evidence="2">
    <location>
        <begin position="1"/>
        <end position="21"/>
    </location>
</feature>
<reference evidence="4" key="2">
    <citation type="submission" date="2014-07" db="EMBL/GenBank/DDBJ databases">
        <authorList>
            <person name="Hull J."/>
        </authorList>
    </citation>
    <scope>NUCLEOTIDE SEQUENCE</scope>
</reference>
<name>A0A0A9YZ95_LYGHE</name>
<evidence type="ECO:0000256" key="1">
    <source>
        <dbReference type="SAM" id="MobiDB-lite"/>
    </source>
</evidence>
<dbReference type="EMBL" id="GBHO01008714">
    <property type="protein sequence ID" value="JAG34890.1"/>
    <property type="molecule type" value="Transcribed_RNA"/>
</dbReference>
<dbReference type="PANTHER" id="PTHR11012:SF56">
    <property type="entry name" value="CHK KINASE-LIKE DOMAIN-CONTAINING PROTEIN-RELATED"/>
    <property type="match status" value="1"/>
</dbReference>
<feature type="region of interest" description="Disordered" evidence="1">
    <location>
        <begin position="439"/>
        <end position="468"/>
    </location>
</feature>
<evidence type="ECO:0000313" key="4">
    <source>
        <dbReference type="EMBL" id="JAG34890.1"/>
    </source>
</evidence>
<dbReference type="SMART" id="SM00587">
    <property type="entry name" value="CHK"/>
    <property type="match status" value="1"/>
</dbReference>
<reference evidence="4" key="1">
    <citation type="journal article" date="2014" name="PLoS ONE">
        <title>Transcriptome-Based Identification of ABC Transporters in the Western Tarnished Plant Bug Lygus hesperus.</title>
        <authorList>
            <person name="Hull J.J."/>
            <person name="Chaney K."/>
            <person name="Geib S.M."/>
            <person name="Fabrick J.A."/>
            <person name="Brent C.S."/>
            <person name="Walsh D."/>
            <person name="Lavine L.C."/>
        </authorList>
    </citation>
    <scope>NUCLEOTIDE SEQUENCE</scope>
</reference>
<keyword evidence="4" id="KW-0645">Protease</keyword>
<gene>
    <name evidence="4" type="ORF">CM83_68685</name>
    <name evidence="5" type="ORF">CM83_68687</name>
</gene>